<dbReference type="Proteomes" id="UP001153332">
    <property type="component" value="Unassembled WGS sequence"/>
</dbReference>
<dbReference type="EMBL" id="JAPUUL010000898">
    <property type="protein sequence ID" value="KAJ8128989.1"/>
    <property type="molecule type" value="Genomic_DNA"/>
</dbReference>
<gene>
    <name evidence="1" type="ORF">O1611_g4643</name>
</gene>
<comment type="caution">
    <text evidence="1">The sequence shown here is derived from an EMBL/GenBank/DDBJ whole genome shotgun (WGS) entry which is preliminary data.</text>
</comment>
<organism evidence="1 2">
    <name type="scientific">Lasiodiplodia mahajangana</name>
    <dbReference type="NCBI Taxonomy" id="1108764"/>
    <lineage>
        <taxon>Eukaryota</taxon>
        <taxon>Fungi</taxon>
        <taxon>Dikarya</taxon>
        <taxon>Ascomycota</taxon>
        <taxon>Pezizomycotina</taxon>
        <taxon>Dothideomycetes</taxon>
        <taxon>Dothideomycetes incertae sedis</taxon>
        <taxon>Botryosphaeriales</taxon>
        <taxon>Botryosphaeriaceae</taxon>
        <taxon>Lasiodiplodia</taxon>
    </lineage>
</organism>
<accession>A0ACC2JNA3</accession>
<evidence type="ECO:0000313" key="2">
    <source>
        <dbReference type="Proteomes" id="UP001153332"/>
    </source>
</evidence>
<evidence type="ECO:0000313" key="1">
    <source>
        <dbReference type="EMBL" id="KAJ8128989.1"/>
    </source>
</evidence>
<sequence length="163" mass="19922">MKSHITKVTTWPFRATYRAWNDFRNGRQARKDQENKREAQEEQTAFPETERSCRETSQLPESHQDEATEDRRRACERGEWVRQQGEYPFRIEQLVHLDDNTRGTWVLEVKDMFAIVWERDYRMEESMLREETVPQPHWPFPRQLLRDDIAKRDPDELLNWLCR</sequence>
<keyword evidence="2" id="KW-1185">Reference proteome</keyword>
<name>A0ACC2JNA3_9PEZI</name>
<protein>
    <submittedName>
        <fullName evidence="1">Uncharacterized protein</fullName>
    </submittedName>
</protein>
<reference evidence="1" key="1">
    <citation type="submission" date="2022-12" db="EMBL/GenBank/DDBJ databases">
        <title>Genome Sequence of Lasiodiplodia mahajangana.</title>
        <authorList>
            <person name="Buettner E."/>
        </authorList>
    </citation>
    <scope>NUCLEOTIDE SEQUENCE</scope>
    <source>
        <strain evidence="1">VT137</strain>
    </source>
</reference>
<proteinExistence type="predicted"/>